<sequence>MFSMNRRLKIVLLLLAFVGQGLLSNGQLMIATADAQPMDPMMMQHHQSMSAATHCDEVDMSACCDGEQANSVLPDAPSHHCCNSKGMCKGHCQCLVVSVAGYLMSAQSPAGQPLPEGIVATPAPHFSSIAANPAFKPPIA</sequence>
<evidence type="ECO:0000313" key="1">
    <source>
        <dbReference type="EMBL" id="MCS4557369.1"/>
    </source>
</evidence>
<protein>
    <recommendedName>
        <fullName evidence="3">CopL family metal-binding regulatory protein</fullName>
    </recommendedName>
</protein>
<comment type="caution">
    <text evidence="1">The sequence shown here is derived from an EMBL/GenBank/DDBJ whole genome shotgun (WGS) entry which is preliminary data.</text>
</comment>
<organism evidence="1 2">
    <name type="scientific">Shewanella electrica</name>
    <dbReference type="NCBI Taxonomy" id="515560"/>
    <lineage>
        <taxon>Bacteria</taxon>
        <taxon>Pseudomonadati</taxon>
        <taxon>Pseudomonadota</taxon>
        <taxon>Gammaproteobacteria</taxon>
        <taxon>Alteromonadales</taxon>
        <taxon>Shewanellaceae</taxon>
        <taxon>Shewanella</taxon>
    </lineage>
</organism>
<dbReference type="RefSeq" id="WP_238896849.1">
    <property type="nucleotide sequence ID" value="NZ_JAKOGG010000009.1"/>
</dbReference>
<dbReference type="Proteomes" id="UP001201549">
    <property type="component" value="Unassembled WGS sequence"/>
</dbReference>
<reference evidence="1 2" key="1">
    <citation type="submission" date="2022-02" db="EMBL/GenBank/DDBJ databases">
        <authorList>
            <person name="Zhuang L."/>
        </authorList>
    </citation>
    <scope>NUCLEOTIDE SEQUENCE [LARGE SCALE GENOMIC DNA]</scope>
    <source>
        <strain evidence="1 2">C32</strain>
    </source>
</reference>
<proteinExistence type="predicted"/>
<dbReference type="EMBL" id="JAKOGG010000009">
    <property type="protein sequence ID" value="MCS4557369.1"/>
    <property type="molecule type" value="Genomic_DNA"/>
</dbReference>
<gene>
    <name evidence="1" type="ORF">L9G74_13030</name>
</gene>
<evidence type="ECO:0000313" key="2">
    <source>
        <dbReference type="Proteomes" id="UP001201549"/>
    </source>
</evidence>
<evidence type="ECO:0008006" key="3">
    <source>
        <dbReference type="Google" id="ProtNLM"/>
    </source>
</evidence>
<accession>A0ABT2FM04</accession>
<keyword evidence="2" id="KW-1185">Reference proteome</keyword>
<reference evidence="2" key="2">
    <citation type="submission" date="2023-07" db="EMBL/GenBank/DDBJ databases">
        <title>Shewanella mangrovi sp. nov., an acetaldehyde- degrading bacterium isolated from mangrove sediment.</title>
        <authorList>
            <person name="Liu Y."/>
        </authorList>
    </citation>
    <scope>NUCLEOTIDE SEQUENCE [LARGE SCALE GENOMIC DNA]</scope>
    <source>
        <strain evidence="2">C32</strain>
    </source>
</reference>
<name>A0ABT2FM04_9GAMM</name>